<keyword evidence="2" id="KW-1185">Reference proteome</keyword>
<evidence type="ECO:0000313" key="2">
    <source>
        <dbReference type="Proteomes" id="UP001595993"/>
    </source>
</evidence>
<proteinExistence type="predicted"/>
<gene>
    <name evidence="1" type="ORF">ACFO9E_01655</name>
</gene>
<accession>A0ABV9G057</accession>
<dbReference type="Proteomes" id="UP001595993">
    <property type="component" value="Unassembled WGS sequence"/>
</dbReference>
<organism evidence="1 2">
    <name type="scientific">Streptomyces maoxianensis</name>
    <dbReference type="NCBI Taxonomy" id="1459942"/>
    <lineage>
        <taxon>Bacteria</taxon>
        <taxon>Bacillati</taxon>
        <taxon>Actinomycetota</taxon>
        <taxon>Actinomycetes</taxon>
        <taxon>Kitasatosporales</taxon>
        <taxon>Streptomycetaceae</taxon>
        <taxon>Streptomyces</taxon>
    </lineage>
</organism>
<dbReference type="InterPro" id="IPR008799">
    <property type="entry name" value="Pseudomon_AvrD"/>
</dbReference>
<comment type="caution">
    <text evidence="1">The sequence shown here is derived from an EMBL/GenBank/DDBJ whole genome shotgun (WGS) entry which is preliminary data.</text>
</comment>
<dbReference type="RefSeq" id="WP_381190841.1">
    <property type="nucleotide sequence ID" value="NZ_JBHSFE010000003.1"/>
</dbReference>
<reference evidence="2" key="1">
    <citation type="journal article" date="2019" name="Int. J. Syst. Evol. Microbiol.">
        <title>The Global Catalogue of Microorganisms (GCM) 10K type strain sequencing project: providing services to taxonomists for standard genome sequencing and annotation.</title>
        <authorList>
            <consortium name="The Broad Institute Genomics Platform"/>
            <consortium name="The Broad Institute Genome Sequencing Center for Infectious Disease"/>
            <person name="Wu L."/>
            <person name="Ma J."/>
        </authorList>
    </citation>
    <scope>NUCLEOTIDE SEQUENCE [LARGE SCALE GENOMIC DNA]</scope>
    <source>
        <strain evidence="2">CGMCC 4.7139</strain>
    </source>
</reference>
<sequence>MSSGATKLRRNRIPSIDDYLGPRDQRFFGEGFKRGVHQVGEIVVGYDDAGTGHVRGRASVSYPADWSRKGDTDQRPHLSTIDVLVLGVQLSEVYLAHSRGLGEQQRAGAWLRRAWIKAGSSPVEDDLQGFDIEAVLAEVRPSPDGPDRLVSVLDSRIGTLTIRTEIDHPVGTPVTTAGRYSSLDALLGDSAQRPFGSAYKNRRQIIEDVEVVLGDELQDTRAGVRFDIRSDVPVAGQGIEGLHQPSVSMIDSFVVGLQLGQVMLYELDGVSRAESNTLWMRQTVLEADSPLRPLDRCTETSAHLADSIVLNTSKGESWRRADIVGELGGVRLRCSVAHQLPRR</sequence>
<protein>
    <submittedName>
        <fullName evidence="1">AvrD family protein</fullName>
    </submittedName>
</protein>
<name>A0ABV9G057_9ACTN</name>
<evidence type="ECO:0000313" key="1">
    <source>
        <dbReference type="EMBL" id="MFC4606535.1"/>
    </source>
</evidence>
<dbReference type="EMBL" id="JBHSFE010000003">
    <property type="protein sequence ID" value="MFC4606535.1"/>
    <property type="molecule type" value="Genomic_DNA"/>
</dbReference>
<dbReference type="Pfam" id="PF05655">
    <property type="entry name" value="AvrD"/>
    <property type="match status" value="1"/>
</dbReference>